<dbReference type="GO" id="GO:0048488">
    <property type="term" value="P:synaptic vesicle endocytosis"/>
    <property type="evidence" value="ECO:0007669"/>
    <property type="project" value="TreeGrafter"/>
</dbReference>
<feature type="compositionally biased region" description="Polar residues" evidence="1">
    <location>
        <begin position="275"/>
        <end position="297"/>
    </location>
</feature>
<evidence type="ECO:0000313" key="3">
    <source>
        <dbReference type="Proteomes" id="UP000887569"/>
    </source>
</evidence>
<feature type="compositionally biased region" description="Low complexity" evidence="1">
    <location>
        <begin position="379"/>
        <end position="391"/>
    </location>
</feature>
<dbReference type="GO" id="GO:0001786">
    <property type="term" value="F:phosphatidylserine binding"/>
    <property type="evidence" value="ECO:0007669"/>
    <property type="project" value="TreeGrafter"/>
</dbReference>
<sequence length="782" mass="87509">MSLLQTLRYQNKQLADSGFESQTNEKIEQDMSSPSGTLPKRCSDSPPSSPIEEEKMQKTSRSSLSKLRAKTKAFFGKKGEKELRIMEEGIISNNGSSRCCPSESERGIYSCIDFTAKARERNERRETMAVIERPPLKAHMNELSKISQLRRTISCPQLGLNLRIYHEISRRAISMRNRKHSSDTESGEDEDDFHCSSRDVERQISETERSTHPCPQSPRSEKSEEAVGIIEREDIKFAERMLRNSSPLSAADFLLEKRLQMRAVVMTCQQEANTKPLTKGSTNRGIPVSSANGQSVCNFRAPPEERNTYSMNEVNGTDDMNKDDEVAKKLETVALREVDSRSMSTHASEEFEEDDNISTTLDHYLPFLSEIYSRRAVRSQRSSSQSSAVNNRSEEDDESNVGQGTRKVLSVTETQTDLSLIHISERLSAYLAELGVTVADDDVANDKEGMNFLAKHFFEYQSFINLPNKAVQLHKTPPSQAGSDPSAAWAPKSMNKAGKNQAAPGARANRNNADTRASAHRHGRAGRHEFREWGERHGELKPEKIVPHKDAWTKFLSNEEGAGKRTMFECEFEDRILQTEPETLPERLSRAEKNSDIELSAAFPGTSTPSNMCETEVLAILTYAPQVQFVTATVKKAKCLPFNNRPFARVMLFEGRRLLEQKQTTITPTITCNGCVSSCTRSKGTGSTSSTPSSSVSSGSNKSNDVIFSESFLFHVSPQMLDRCHIVIEMFDANPEEPDKGPYPIGYCVVGPMCVGTGCAHWFQMIRKTGLPVCMWHRMTKG</sequence>
<feature type="compositionally biased region" description="Basic and acidic residues" evidence="1">
    <location>
        <begin position="526"/>
        <end position="536"/>
    </location>
</feature>
<dbReference type="InterPro" id="IPR000008">
    <property type="entry name" value="C2_dom"/>
</dbReference>
<evidence type="ECO:0000313" key="4">
    <source>
        <dbReference type="WBParaSite" id="PgR004_g042_t05"/>
    </source>
</evidence>
<dbReference type="PANTHER" id="PTHR10024">
    <property type="entry name" value="SYNAPTOTAGMIN"/>
    <property type="match status" value="1"/>
</dbReference>
<dbReference type="SUPFAM" id="SSF49562">
    <property type="entry name" value="C2 domain (Calcium/lipid-binding domain, CaLB)"/>
    <property type="match status" value="1"/>
</dbReference>
<feature type="region of interest" description="Disordered" evidence="1">
    <location>
        <begin position="681"/>
        <end position="702"/>
    </location>
</feature>
<feature type="compositionally biased region" description="Low complexity" evidence="1">
    <location>
        <begin position="500"/>
        <end position="516"/>
    </location>
</feature>
<feature type="compositionally biased region" description="Polar residues" evidence="1">
    <location>
        <begin position="13"/>
        <end position="22"/>
    </location>
</feature>
<dbReference type="InterPro" id="IPR035892">
    <property type="entry name" value="C2_domain_sf"/>
</dbReference>
<proteinExistence type="predicted"/>
<name>A0A915ACC8_PARUN</name>
<dbReference type="SMART" id="SM00239">
    <property type="entry name" value="C2"/>
    <property type="match status" value="1"/>
</dbReference>
<feature type="region of interest" description="Disordered" evidence="1">
    <location>
        <begin position="275"/>
        <end position="321"/>
    </location>
</feature>
<feature type="domain" description="C2" evidence="2">
    <location>
        <begin position="629"/>
        <end position="774"/>
    </location>
</feature>
<dbReference type="GO" id="GO:0005886">
    <property type="term" value="C:plasma membrane"/>
    <property type="evidence" value="ECO:0007669"/>
    <property type="project" value="TreeGrafter"/>
</dbReference>
<organism evidence="3 4">
    <name type="scientific">Parascaris univalens</name>
    <name type="common">Nematode worm</name>
    <dbReference type="NCBI Taxonomy" id="6257"/>
    <lineage>
        <taxon>Eukaryota</taxon>
        <taxon>Metazoa</taxon>
        <taxon>Ecdysozoa</taxon>
        <taxon>Nematoda</taxon>
        <taxon>Chromadorea</taxon>
        <taxon>Rhabditida</taxon>
        <taxon>Spirurina</taxon>
        <taxon>Ascaridomorpha</taxon>
        <taxon>Ascaridoidea</taxon>
        <taxon>Ascarididae</taxon>
        <taxon>Parascaris</taxon>
    </lineage>
</organism>
<dbReference type="GO" id="GO:0005509">
    <property type="term" value="F:calcium ion binding"/>
    <property type="evidence" value="ECO:0007669"/>
    <property type="project" value="TreeGrafter"/>
</dbReference>
<dbReference type="GO" id="GO:0000149">
    <property type="term" value="F:SNARE binding"/>
    <property type="evidence" value="ECO:0007669"/>
    <property type="project" value="TreeGrafter"/>
</dbReference>
<dbReference type="GO" id="GO:0030276">
    <property type="term" value="F:clathrin binding"/>
    <property type="evidence" value="ECO:0007669"/>
    <property type="project" value="TreeGrafter"/>
</dbReference>
<dbReference type="Gene3D" id="2.60.40.150">
    <property type="entry name" value="C2 domain"/>
    <property type="match status" value="1"/>
</dbReference>
<accession>A0A915ACC8</accession>
<feature type="compositionally biased region" description="Low complexity" evidence="1">
    <location>
        <begin position="681"/>
        <end position="700"/>
    </location>
</feature>
<feature type="region of interest" description="Disordered" evidence="1">
    <location>
        <begin position="379"/>
        <end position="408"/>
    </location>
</feature>
<dbReference type="GO" id="GO:0030424">
    <property type="term" value="C:axon"/>
    <property type="evidence" value="ECO:0007669"/>
    <property type="project" value="TreeGrafter"/>
</dbReference>
<dbReference type="GO" id="GO:0048791">
    <property type="term" value="P:calcium ion-regulated exocytosis of neurotransmitter"/>
    <property type="evidence" value="ECO:0007669"/>
    <property type="project" value="TreeGrafter"/>
</dbReference>
<feature type="compositionally biased region" description="Basic and acidic residues" evidence="1">
    <location>
        <begin position="193"/>
        <end position="211"/>
    </location>
</feature>
<reference evidence="4" key="1">
    <citation type="submission" date="2022-11" db="UniProtKB">
        <authorList>
            <consortium name="WormBaseParasite"/>
        </authorList>
    </citation>
    <scope>IDENTIFICATION</scope>
</reference>
<evidence type="ECO:0000256" key="1">
    <source>
        <dbReference type="SAM" id="MobiDB-lite"/>
    </source>
</evidence>
<keyword evidence="3" id="KW-1185">Reference proteome</keyword>
<dbReference type="GO" id="GO:0031045">
    <property type="term" value="C:dense core granule"/>
    <property type="evidence" value="ECO:0007669"/>
    <property type="project" value="TreeGrafter"/>
</dbReference>
<protein>
    <submittedName>
        <fullName evidence="4">C2 domain-containing protein</fullName>
    </submittedName>
</protein>
<evidence type="ECO:0000259" key="2">
    <source>
        <dbReference type="SMART" id="SM00239"/>
    </source>
</evidence>
<dbReference type="AlphaFoldDB" id="A0A915ACC8"/>
<dbReference type="WBParaSite" id="PgR004_g042_t05">
    <property type="protein sequence ID" value="PgR004_g042_t05"/>
    <property type="gene ID" value="PgR004_g042"/>
</dbReference>
<dbReference type="GO" id="GO:0005544">
    <property type="term" value="F:calcium-dependent phospholipid binding"/>
    <property type="evidence" value="ECO:0007669"/>
    <property type="project" value="TreeGrafter"/>
</dbReference>
<dbReference type="Proteomes" id="UP000887569">
    <property type="component" value="Unplaced"/>
</dbReference>
<feature type="region of interest" description="Disordered" evidence="1">
    <location>
        <begin position="474"/>
        <end position="536"/>
    </location>
</feature>
<feature type="region of interest" description="Disordered" evidence="1">
    <location>
        <begin position="13"/>
        <end position="65"/>
    </location>
</feature>
<feature type="region of interest" description="Disordered" evidence="1">
    <location>
        <begin position="176"/>
        <end position="226"/>
    </location>
</feature>
<dbReference type="PANTHER" id="PTHR10024:SF368">
    <property type="entry name" value="C2 DOMAIN-CONTAINING PROTEIN"/>
    <property type="match status" value="1"/>
</dbReference>
<dbReference type="GO" id="GO:0030672">
    <property type="term" value="C:synaptic vesicle membrane"/>
    <property type="evidence" value="ECO:0007669"/>
    <property type="project" value="TreeGrafter"/>
</dbReference>